<proteinExistence type="predicted"/>
<comment type="caution">
    <text evidence="1">The sequence shown here is derived from an EMBL/GenBank/DDBJ whole genome shotgun (WGS) entry which is preliminary data.</text>
</comment>
<name>A0A1V1NR10_9BACT</name>
<dbReference type="AlphaFoldDB" id="A0A1V1NR10"/>
<organism evidence="1 2">
    <name type="scientific">Candidatus Magnetoglobus multicellularis str. Araruama</name>
    <dbReference type="NCBI Taxonomy" id="890399"/>
    <lineage>
        <taxon>Bacteria</taxon>
        <taxon>Pseudomonadati</taxon>
        <taxon>Thermodesulfobacteriota</taxon>
        <taxon>Desulfobacteria</taxon>
        <taxon>Desulfobacterales</taxon>
        <taxon>Desulfobacteraceae</taxon>
        <taxon>Candidatus Magnetoglobus</taxon>
    </lineage>
</organism>
<evidence type="ECO:0000313" key="1">
    <source>
        <dbReference type="EMBL" id="ETR65022.1"/>
    </source>
</evidence>
<accession>A0A1V1NR10</accession>
<evidence type="ECO:0000313" key="2">
    <source>
        <dbReference type="Proteomes" id="UP000189670"/>
    </source>
</evidence>
<gene>
    <name evidence="1" type="ORF">OMM_14942</name>
</gene>
<sequence length="78" mass="9086">MASTFSIPGTRSIPYSTDIRVLFYWKKYPHKKRSGPLIIQSKNWNTIIQSMKDYNQELKTQNINNMPPLVFPIGLTLN</sequence>
<dbReference type="Proteomes" id="UP000189670">
    <property type="component" value="Unassembled WGS sequence"/>
</dbReference>
<dbReference type="EMBL" id="ATBP01003307">
    <property type="protein sequence ID" value="ETR65022.1"/>
    <property type="molecule type" value="Genomic_DNA"/>
</dbReference>
<protein>
    <submittedName>
        <fullName evidence="1">Uncharacterized protein</fullName>
    </submittedName>
</protein>
<reference evidence="2" key="1">
    <citation type="submission" date="2012-11" db="EMBL/GenBank/DDBJ databases">
        <authorList>
            <person name="Lucero-Rivera Y.E."/>
            <person name="Tovar-Ramirez D."/>
        </authorList>
    </citation>
    <scope>NUCLEOTIDE SEQUENCE [LARGE SCALE GENOMIC DNA]</scope>
    <source>
        <strain evidence="2">Araruama</strain>
    </source>
</reference>
<feature type="non-terminal residue" evidence="1">
    <location>
        <position position="78"/>
    </location>
</feature>